<dbReference type="OrthoDB" id="512636at2759"/>
<evidence type="ECO:0000256" key="1">
    <source>
        <dbReference type="SAM" id="MobiDB-lite"/>
    </source>
</evidence>
<gene>
    <name evidence="2" type="ORF">OSTQU699_LOCUS6988</name>
</gene>
<dbReference type="GO" id="GO:0003700">
    <property type="term" value="F:DNA-binding transcription factor activity"/>
    <property type="evidence" value="ECO:0007669"/>
    <property type="project" value="TreeGrafter"/>
</dbReference>
<evidence type="ECO:0000313" key="3">
    <source>
        <dbReference type="Proteomes" id="UP000708148"/>
    </source>
</evidence>
<keyword evidence="3" id="KW-1185">Reference proteome</keyword>
<dbReference type="GO" id="GO:0005516">
    <property type="term" value="F:calmodulin binding"/>
    <property type="evidence" value="ECO:0007669"/>
    <property type="project" value="InterPro"/>
</dbReference>
<dbReference type="InterPro" id="IPR012416">
    <property type="entry name" value="CBP60"/>
</dbReference>
<proteinExistence type="predicted"/>
<feature type="region of interest" description="Disordered" evidence="1">
    <location>
        <begin position="528"/>
        <end position="650"/>
    </location>
</feature>
<protein>
    <submittedName>
        <fullName evidence="2">Uncharacterized protein</fullName>
    </submittedName>
</protein>
<reference evidence="2" key="1">
    <citation type="submission" date="2020-12" db="EMBL/GenBank/DDBJ databases">
        <authorList>
            <person name="Iha C."/>
        </authorList>
    </citation>
    <scope>NUCLEOTIDE SEQUENCE</scope>
</reference>
<feature type="compositionally biased region" description="Pro residues" evidence="1">
    <location>
        <begin position="581"/>
        <end position="598"/>
    </location>
</feature>
<feature type="compositionally biased region" description="Low complexity" evidence="1">
    <location>
        <begin position="611"/>
        <end position="620"/>
    </location>
</feature>
<dbReference type="GO" id="GO:0080142">
    <property type="term" value="P:regulation of salicylic acid biosynthetic process"/>
    <property type="evidence" value="ECO:0007669"/>
    <property type="project" value="TreeGrafter"/>
</dbReference>
<dbReference type="EMBL" id="CAJHUC010001586">
    <property type="protein sequence ID" value="CAD7701631.1"/>
    <property type="molecule type" value="Genomic_DNA"/>
</dbReference>
<comment type="caution">
    <text evidence="2">The sequence shown here is derived from an EMBL/GenBank/DDBJ whole genome shotgun (WGS) entry which is preliminary data.</text>
</comment>
<sequence length="650" mass="72704">MPNSPDGGDWAQMAGLEKCVRLLFSRCHDHLVDRFEKAITTKQALSTLLKGSFEEVCTATFPASPMTMELDYEACEANYRLEFTHDCVATACAEEKCNLCENNPKRRCGNQCFKKKYFMQEIIVARCGAPMRVRLVDMQTNETARLDTKVEACILNGPDFAQFFTNGIPNCADENLEACQEKWAGDQGPALLQSAYAANNAKSGLVEFRLKGGEAELPKLKVMHSSEALLGGRRTPFRLLVGVTGTGPLEPSLVTPAITDDFVVATQRSKLAQKKEVPLKHDQVSTLEQMGGQRVETLSRLGDVLMKQLSLSKLPRGWPKQVDTVDDFLKLAHAVKLDSRLRKKVTSMLRMSDNQWNEACDHAMTAVPSDSRLRVWWYRNGGELGPMVGLLYSCTLGEVDLTKPQGLVEVVEHTYNSISYDTAFREEQERMDELHKQAKECWSRPRHPGWGIYPTTQDFTSQDFQRNPEMLPSPPPRCVTPVRRKRKNSDFVAVTTVTSPMVVYQPATDFSFPTVCTVQHAEDVAMADDQASPTRSMSGERSPKAVIVTQPPITQPSPIMKPDPEPLEQRSPSPVPQDAASPPPPQNTDMPAPRPPGKPFNGTSLDLYRLQQQEQQQQQQQKKKVEGRSAELKSPQHDVSRFLNVKKLNE</sequence>
<dbReference type="PANTHER" id="PTHR31713">
    <property type="entry name" value="OS02G0177800 PROTEIN"/>
    <property type="match status" value="1"/>
</dbReference>
<dbReference type="PANTHER" id="PTHR31713:SF96">
    <property type="entry name" value="OS02G0562300 PROTEIN"/>
    <property type="match status" value="1"/>
</dbReference>
<accession>A0A8S1J6D2</accession>
<name>A0A8S1J6D2_9CHLO</name>
<dbReference type="GO" id="GO:0005634">
    <property type="term" value="C:nucleus"/>
    <property type="evidence" value="ECO:0007669"/>
    <property type="project" value="TreeGrafter"/>
</dbReference>
<organism evidence="2 3">
    <name type="scientific">Ostreobium quekettii</name>
    <dbReference type="NCBI Taxonomy" id="121088"/>
    <lineage>
        <taxon>Eukaryota</taxon>
        <taxon>Viridiplantae</taxon>
        <taxon>Chlorophyta</taxon>
        <taxon>core chlorophytes</taxon>
        <taxon>Ulvophyceae</taxon>
        <taxon>TCBD clade</taxon>
        <taxon>Bryopsidales</taxon>
        <taxon>Ostreobineae</taxon>
        <taxon>Ostreobiaceae</taxon>
        <taxon>Ostreobium</taxon>
    </lineage>
</organism>
<dbReference type="Proteomes" id="UP000708148">
    <property type="component" value="Unassembled WGS sequence"/>
</dbReference>
<dbReference type="AlphaFoldDB" id="A0A8S1J6D2"/>
<feature type="compositionally biased region" description="Basic and acidic residues" evidence="1">
    <location>
        <begin position="623"/>
        <end position="640"/>
    </location>
</feature>
<dbReference type="GO" id="GO:0043565">
    <property type="term" value="F:sequence-specific DNA binding"/>
    <property type="evidence" value="ECO:0007669"/>
    <property type="project" value="TreeGrafter"/>
</dbReference>
<evidence type="ECO:0000313" key="2">
    <source>
        <dbReference type="EMBL" id="CAD7701631.1"/>
    </source>
</evidence>